<proteinExistence type="predicted"/>
<name>A0ABS9L1F0_9MICC</name>
<feature type="region of interest" description="Disordered" evidence="1">
    <location>
        <begin position="1"/>
        <end position="61"/>
    </location>
</feature>
<feature type="compositionally biased region" description="Basic and acidic residues" evidence="1">
    <location>
        <begin position="25"/>
        <end position="42"/>
    </location>
</feature>
<sequence>MSKHHGPAREPDPTEAFGGTAPLEVDQRMGREAEHAEHRPEETYGAGSAALPPRSLEDIPTMTVAELVRIEPEPGR</sequence>
<reference evidence="2" key="1">
    <citation type="submission" date="2022-01" db="EMBL/GenBank/DDBJ databases">
        <authorList>
            <person name="Jo J.-H."/>
            <person name="Im W.-T."/>
        </authorList>
    </citation>
    <scope>NUCLEOTIDE SEQUENCE</scope>
    <source>
        <strain evidence="2">I2-34</strain>
    </source>
</reference>
<evidence type="ECO:0000256" key="1">
    <source>
        <dbReference type="SAM" id="MobiDB-lite"/>
    </source>
</evidence>
<dbReference type="EMBL" id="JAKLTQ010000001">
    <property type="protein sequence ID" value="MCG2620509.1"/>
    <property type="molecule type" value="Genomic_DNA"/>
</dbReference>
<accession>A0ABS9L1F0</accession>
<protein>
    <submittedName>
        <fullName evidence="2">Uncharacterized protein</fullName>
    </submittedName>
</protein>
<keyword evidence="3" id="KW-1185">Reference proteome</keyword>
<dbReference type="RefSeq" id="WP_237817610.1">
    <property type="nucleotide sequence ID" value="NZ_JAKLTQ010000001.1"/>
</dbReference>
<comment type="caution">
    <text evidence="2">The sequence shown here is derived from an EMBL/GenBank/DDBJ whole genome shotgun (WGS) entry which is preliminary data.</text>
</comment>
<evidence type="ECO:0000313" key="3">
    <source>
        <dbReference type="Proteomes" id="UP001165368"/>
    </source>
</evidence>
<gene>
    <name evidence="2" type="ORF">LVY72_01125</name>
</gene>
<evidence type="ECO:0000313" key="2">
    <source>
        <dbReference type="EMBL" id="MCG2620509.1"/>
    </source>
</evidence>
<organism evidence="2 3">
    <name type="scientific">Arthrobacter hankyongi</name>
    <dbReference type="NCBI Taxonomy" id="2904801"/>
    <lineage>
        <taxon>Bacteria</taxon>
        <taxon>Bacillati</taxon>
        <taxon>Actinomycetota</taxon>
        <taxon>Actinomycetes</taxon>
        <taxon>Micrococcales</taxon>
        <taxon>Micrococcaceae</taxon>
        <taxon>Arthrobacter</taxon>
    </lineage>
</organism>
<dbReference type="Proteomes" id="UP001165368">
    <property type="component" value="Unassembled WGS sequence"/>
</dbReference>